<feature type="transmembrane region" description="Helical" evidence="7">
    <location>
        <begin position="135"/>
        <end position="156"/>
    </location>
</feature>
<dbReference type="PANTHER" id="PTHR43744">
    <property type="entry name" value="ABC TRANSPORTER PERMEASE PROTEIN MG189-RELATED-RELATED"/>
    <property type="match status" value="1"/>
</dbReference>
<keyword evidence="6 7" id="KW-0472">Membrane</keyword>
<name>D1CB44_THET1</name>
<feature type="domain" description="ABC transmembrane type-1" evidence="8">
    <location>
        <begin position="100"/>
        <end position="297"/>
    </location>
</feature>
<dbReference type="HOGENOM" id="CLU_016047_1_1_0"/>
<dbReference type="PROSITE" id="PS50928">
    <property type="entry name" value="ABC_TM1"/>
    <property type="match status" value="1"/>
</dbReference>
<dbReference type="Proteomes" id="UP000000323">
    <property type="component" value="Chromosome 1"/>
</dbReference>
<evidence type="ECO:0000256" key="6">
    <source>
        <dbReference type="ARBA" id="ARBA00023136"/>
    </source>
</evidence>
<evidence type="ECO:0000259" key="8">
    <source>
        <dbReference type="PROSITE" id="PS50928"/>
    </source>
</evidence>
<feature type="transmembrane region" description="Helical" evidence="7">
    <location>
        <begin position="278"/>
        <end position="297"/>
    </location>
</feature>
<dbReference type="RefSeq" id="WP_012875044.1">
    <property type="nucleotide sequence ID" value="NC_013525.1"/>
</dbReference>
<feature type="transmembrane region" description="Helical" evidence="7">
    <location>
        <begin position="104"/>
        <end position="123"/>
    </location>
</feature>
<dbReference type="GO" id="GO:0055085">
    <property type="term" value="P:transmembrane transport"/>
    <property type="evidence" value="ECO:0007669"/>
    <property type="project" value="InterPro"/>
</dbReference>
<feature type="transmembrane region" description="Helical" evidence="7">
    <location>
        <begin position="215"/>
        <end position="240"/>
    </location>
</feature>
<feature type="transmembrane region" description="Helical" evidence="7">
    <location>
        <begin position="176"/>
        <end position="194"/>
    </location>
</feature>
<keyword evidence="3" id="KW-1003">Cell membrane</keyword>
<comment type="subcellular location">
    <subcellularLocation>
        <location evidence="1 7">Cell membrane</location>
        <topology evidence="1 7">Multi-pass membrane protein</topology>
    </subcellularLocation>
</comment>
<evidence type="ECO:0000256" key="5">
    <source>
        <dbReference type="ARBA" id="ARBA00022989"/>
    </source>
</evidence>
<dbReference type="KEGG" id="ttr:Tter_1093"/>
<dbReference type="PANTHER" id="PTHR43744:SF12">
    <property type="entry name" value="ABC TRANSPORTER PERMEASE PROTEIN MG189-RELATED"/>
    <property type="match status" value="1"/>
</dbReference>
<dbReference type="EMBL" id="CP001825">
    <property type="protein sequence ID" value="ACZ42009.1"/>
    <property type="molecule type" value="Genomic_DNA"/>
</dbReference>
<dbReference type="eggNOG" id="COG0395">
    <property type="taxonomic scope" value="Bacteria"/>
</dbReference>
<comment type="similarity">
    <text evidence="7">Belongs to the binding-protein-dependent transport system permease family.</text>
</comment>
<evidence type="ECO:0000256" key="4">
    <source>
        <dbReference type="ARBA" id="ARBA00022692"/>
    </source>
</evidence>
<sequence length="313" mass="34907">MAVISQTRIWRRISSSEGKNRTLISPVELRNPKIKAIYYLIFLFLVAFSLTIVFPLYWLFTGPMKSPVEFLQIPPTWFPRHFSLDNYIAAWQQFNFIKYFSNTLIIAAGSWVTGMLVTVTAAYSLSKLRPVFGNVILFLFFSTIMVPGAMLLVPLYLTVAKVPIIHVSLLQTYWAIWLPGATNGFGIFMMKLFFDAIPKDLTDAANLDGANSIQSLIWIVLPMAKAAIIVMTIGAIMGSWNDFFWPFLVLTGAEDKWPIMVALFTFSGGPGGGGALDMTIAADAIAAIPPLVLFFFLQRHILQSINLTGLMQS</sequence>
<reference evidence="10" key="1">
    <citation type="journal article" date="2010" name="Stand. Genomic Sci.">
        <title>Complete genome sequence of 'Thermobaculum terrenum' type strain (YNP1).</title>
        <authorList>
            <person name="Kiss H."/>
            <person name="Cleland D."/>
            <person name="Lapidus A."/>
            <person name="Lucas S."/>
            <person name="Glavina Del Rio T."/>
            <person name="Nolan M."/>
            <person name="Tice H."/>
            <person name="Han C."/>
            <person name="Goodwin L."/>
            <person name="Pitluck S."/>
            <person name="Liolios K."/>
            <person name="Ivanova N."/>
            <person name="Mavromatis K."/>
            <person name="Ovchinnikova G."/>
            <person name="Pati A."/>
            <person name="Chen A."/>
            <person name="Palaniappan K."/>
            <person name="Land M."/>
            <person name="Hauser L."/>
            <person name="Chang Y."/>
            <person name="Jeffries C."/>
            <person name="Lu M."/>
            <person name="Brettin T."/>
            <person name="Detter J."/>
            <person name="Goker M."/>
            <person name="Tindall B."/>
            <person name="Beck B."/>
            <person name="McDermott T."/>
            <person name="Woyke T."/>
            <person name="Bristow J."/>
            <person name="Eisen J."/>
            <person name="Markowitz V."/>
            <person name="Hugenholtz P."/>
            <person name="Kyrpides N."/>
            <person name="Klenk H."/>
            <person name="Cheng J."/>
        </authorList>
    </citation>
    <scope>NUCLEOTIDE SEQUENCE [LARGE SCALE GENOMIC DNA]</scope>
    <source>
        <strain evidence="10">ATCC BAA-798 / YNP1</strain>
    </source>
</reference>
<dbReference type="InterPro" id="IPR035906">
    <property type="entry name" value="MetI-like_sf"/>
</dbReference>
<keyword evidence="2 7" id="KW-0813">Transport</keyword>
<gene>
    <name evidence="9" type="ordered locus">Tter_1093</name>
</gene>
<keyword evidence="5 7" id="KW-1133">Transmembrane helix</keyword>
<feature type="transmembrane region" description="Helical" evidence="7">
    <location>
        <begin position="37"/>
        <end position="60"/>
    </location>
</feature>
<dbReference type="AlphaFoldDB" id="D1CB44"/>
<organism evidence="9 10">
    <name type="scientific">Thermobaculum terrenum (strain ATCC BAA-798 / CCMEE 7001 / YNP1)</name>
    <dbReference type="NCBI Taxonomy" id="525904"/>
    <lineage>
        <taxon>Bacteria</taxon>
        <taxon>Bacillati</taxon>
        <taxon>Chloroflexota</taxon>
        <taxon>Chloroflexia</taxon>
        <taxon>Candidatus Thermobaculales</taxon>
        <taxon>Candidatus Thermobaculaceae</taxon>
        <taxon>Thermobaculum</taxon>
    </lineage>
</organism>
<evidence type="ECO:0000256" key="7">
    <source>
        <dbReference type="RuleBase" id="RU363032"/>
    </source>
</evidence>
<keyword evidence="10" id="KW-1185">Reference proteome</keyword>
<dbReference type="Pfam" id="PF00528">
    <property type="entry name" value="BPD_transp_1"/>
    <property type="match status" value="1"/>
</dbReference>
<accession>D1CB44</accession>
<dbReference type="SUPFAM" id="SSF161098">
    <property type="entry name" value="MetI-like"/>
    <property type="match status" value="1"/>
</dbReference>
<evidence type="ECO:0000313" key="10">
    <source>
        <dbReference type="Proteomes" id="UP000000323"/>
    </source>
</evidence>
<dbReference type="CDD" id="cd06261">
    <property type="entry name" value="TM_PBP2"/>
    <property type="match status" value="1"/>
</dbReference>
<dbReference type="InterPro" id="IPR000515">
    <property type="entry name" value="MetI-like"/>
</dbReference>
<evidence type="ECO:0000313" key="9">
    <source>
        <dbReference type="EMBL" id="ACZ42009.1"/>
    </source>
</evidence>
<dbReference type="GO" id="GO:0005886">
    <property type="term" value="C:plasma membrane"/>
    <property type="evidence" value="ECO:0007669"/>
    <property type="project" value="UniProtKB-SubCell"/>
</dbReference>
<keyword evidence="4 7" id="KW-0812">Transmembrane</keyword>
<evidence type="ECO:0000256" key="2">
    <source>
        <dbReference type="ARBA" id="ARBA00022448"/>
    </source>
</evidence>
<evidence type="ECO:0000256" key="1">
    <source>
        <dbReference type="ARBA" id="ARBA00004651"/>
    </source>
</evidence>
<evidence type="ECO:0000256" key="3">
    <source>
        <dbReference type="ARBA" id="ARBA00022475"/>
    </source>
</evidence>
<dbReference type="OrthoDB" id="2063054at2"/>
<dbReference type="STRING" id="525904.Tter_1093"/>
<proteinExistence type="inferred from homology"/>
<protein>
    <submittedName>
        <fullName evidence="9">Binding-protein-dependent transport systems inner membrane component</fullName>
    </submittedName>
</protein>
<dbReference type="Gene3D" id="1.10.3720.10">
    <property type="entry name" value="MetI-like"/>
    <property type="match status" value="1"/>
</dbReference>